<dbReference type="Gene3D" id="3.30.420.10">
    <property type="entry name" value="Ribonuclease H-like superfamily/Ribonuclease H"/>
    <property type="match status" value="1"/>
</dbReference>
<dbReference type="Proteomes" id="UP000076858">
    <property type="component" value="Unassembled WGS sequence"/>
</dbReference>
<keyword evidence="3" id="KW-1185">Reference proteome</keyword>
<dbReference type="InterPro" id="IPR036397">
    <property type="entry name" value="RNaseH_sf"/>
</dbReference>
<dbReference type="OrthoDB" id="4843387at2759"/>
<protein>
    <recommendedName>
        <fullName evidence="1">Tc1-like transposase DDE domain-containing protein</fullName>
    </recommendedName>
</protein>
<name>A0A164V610_9CRUS</name>
<evidence type="ECO:0000313" key="2">
    <source>
        <dbReference type="EMBL" id="KZS12002.1"/>
    </source>
</evidence>
<sequence>MTLLEIFKYSLSKMLRRELNEEGKYSRLQFAIKYCSMPVSYWECVCFLDEARFCSFDDNGLVSLHKGSERVNILNSVPVCASLGFSVPNVITKIKGRIDTEQYISFLNTCVYPSAVEKFSKESPILLIHDHYPVHTATAVRKWLQNRSNIAVLTDWPRNFGDLMPLENTWKIIVEKVNESPVTISSTSVLWDEVFKIWSNVVDKEYVDSITKSVLHKLKEVVKCHGGWTD</sequence>
<proteinExistence type="predicted"/>
<dbReference type="STRING" id="35525.A0A164V610"/>
<dbReference type="Pfam" id="PF13358">
    <property type="entry name" value="DDE_3"/>
    <property type="match status" value="1"/>
</dbReference>
<dbReference type="AlphaFoldDB" id="A0A164V610"/>
<dbReference type="GO" id="GO:0003676">
    <property type="term" value="F:nucleic acid binding"/>
    <property type="evidence" value="ECO:0007669"/>
    <property type="project" value="InterPro"/>
</dbReference>
<gene>
    <name evidence="2" type="ORF">APZ42_023182</name>
</gene>
<evidence type="ECO:0000313" key="3">
    <source>
        <dbReference type="Proteomes" id="UP000076858"/>
    </source>
</evidence>
<organism evidence="2 3">
    <name type="scientific">Daphnia magna</name>
    <dbReference type="NCBI Taxonomy" id="35525"/>
    <lineage>
        <taxon>Eukaryota</taxon>
        <taxon>Metazoa</taxon>
        <taxon>Ecdysozoa</taxon>
        <taxon>Arthropoda</taxon>
        <taxon>Crustacea</taxon>
        <taxon>Branchiopoda</taxon>
        <taxon>Diplostraca</taxon>
        <taxon>Cladocera</taxon>
        <taxon>Anomopoda</taxon>
        <taxon>Daphniidae</taxon>
        <taxon>Daphnia</taxon>
    </lineage>
</organism>
<comment type="caution">
    <text evidence="2">The sequence shown here is derived from an EMBL/GenBank/DDBJ whole genome shotgun (WGS) entry which is preliminary data.</text>
</comment>
<dbReference type="EMBL" id="LRGB01001411">
    <property type="protein sequence ID" value="KZS12002.1"/>
    <property type="molecule type" value="Genomic_DNA"/>
</dbReference>
<dbReference type="InterPro" id="IPR038717">
    <property type="entry name" value="Tc1-like_DDE_dom"/>
</dbReference>
<accession>A0A164V610</accession>
<feature type="domain" description="Tc1-like transposase DDE" evidence="1">
    <location>
        <begin position="85"/>
        <end position="179"/>
    </location>
</feature>
<reference evidence="2 3" key="1">
    <citation type="submission" date="2016-03" db="EMBL/GenBank/DDBJ databases">
        <title>EvidentialGene: Evidence-directed Construction of Genes on Genomes.</title>
        <authorList>
            <person name="Gilbert D.G."/>
            <person name="Choi J.-H."/>
            <person name="Mockaitis K."/>
            <person name="Colbourne J."/>
            <person name="Pfrender M."/>
        </authorList>
    </citation>
    <scope>NUCLEOTIDE SEQUENCE [LARGE SCALE GENOMIC DNA]</scope>
    <source>
        <strain evidence="2 3">Xinb3</strain>
        <tissue evidence="2">Complete organism</tissue>
    </source>
</reference>
<evidence type="ECO:0000259" key="1">
    <source>
        <dbReference type="Pfam" id="PF13358"/>
    </source>
</evidence>